<feature type="compositionally biased region" description="Low complexity" evidence="1">
    <location>
        <begin position="68"/>
        <end position="79"/>
    </location>
</feature>
<dbReference type="EMBL" id="OX465085">
    <property type="protein sequence ID" value="CAI9304313.1"/>
    <property type="molecule type" value="Genomic_DNA"/>
</dbReference>
<reference evidence="2" key="1">
    <citation type="submission" date="2023-04" db="EMBL/GenBank/DDBJ databases">
        <authorList>
            <person name="Vijverberg K."/>
            <person name="Xiong W."/>
            <person name="Schranz E."/>
        </authorList>
    </citation>
    <scope>NUCLEOTIDE SEQUENCE</scope>
</reference>
<protein>
    <submittedName>
        <fullName evidence="2">Uncharacterized protein</fullName>
    </submittedName>
</protein>
<evidence type="ECO:0000313" key="2">
    <source>
        <dbReference type="EMBL" id="CAI9304313.1"/>
    </source>
</evidence>
<dbReference type="Proteomes" id="UP001177003">
    <property type="component" value="Chromosome 9"/>
</dbReference>
<accession>A0AA36A4J4</accession>
<gene>
    <name evidence="2" type="ORF">LSALG_LOCUS42701</name>
</gene>
<keyword evidence="3" id="KW-1185">Reference proteome</keyword>
<evidence type="ECO:0000256" key="1">
    <source>
        <dbReference type="SAM" id="MobiDB-lite"/>
    </source>
</evidence>
<name>A0AA36A4J4_LACSI</name>
<feature type="region of interest" description="Disordered" evidence="1">
    <location>
        <begin position="35"/>
        <end position="82"/>
    </location>
</feature>
<proteinExistence type="predicted"/>
<evidence type="ECO:0000313" key="3">
    <source>
        <dbReference type="Proteomes" id="UP001177003"/>
    </source>
</evidence>
<organism evidence="2 3">
    <name type="scientific">Lactuca saligna</name>
    <name type="common">Willowleaf lettuce</name>
    <dbReference type="NCBI Taxonomy" id="75948"/>
    <lineage>
        <taxon>Eukaryota</taxon>
        <taxon>Viridiplantae</taxon>
        <taxon>Streptophyta</taxon>
        <taxon>Embryophyta</taxon>
        <taxon>Tracheophyta</taxon>
        <taxon>Spermatophyta</taxon>
        <taxon>Magnoliopsida</taxon>
        <taxon>eudicotyledons</taxon>
        <taxon>Gunneridae</taxon>
        <taxon>Pentapetalae</taxon>
        <taxon>asterids</taxon>
        <taxon>campanulids</taxon>
        <taxon>Asterales</taxon>
        <taxon>Asteraceae</taxon>
        <taxon>Cichorioideae</taxon>
        <taxon>Cichorieae</taxon>
        <taxon>Lactucinae</taxon>
        <taxon>Lactuca</taxon>
    </lineage>
</organism>
<sequence>MDKSKLAKPEQRPPFMTPEMMAALQLIQLSGDADVDIHGHGLHDSTGDVRTTTDRKRRKEVGDDGESEGSSTSDMTSSMRFLTPLFHDEDEVDVVAGNRRKRKKLRSVVEIYEISNY</sequence>
<dbReference type="AlphaFoldDB" id="A0AA36A4J4"/>
<feature type="compositionally biased region" description="Basic and acidic residues" evidence="1">
    <location>
        <begin position="35"/>
        <end position="54"/>
    </location>
</feature>